<name>A0A2M6W420_9BACT</name>
<gene>
    <name evidence="2" type="ORF">COU31_02865</name>
</gene>
<reference evidence="3" key="1">
    <citation type="submission" date="2017-09" db="EMBL/GenBank/DDBJ databases">
        <title>Depth-based differentiation of microbial function through sediment-hosted aquifers and enrichment of novel symbionts in the deep terrestrial subsurface.</title>
        <authorList>
            <person name="Probst A.J."/>
            <person name="Ladd B."/>
            <person name="Jarett J.K."/>
            <person name="Geller-Mcgrath D.E."/>
            <person name="Sieber C.M.K."/>
            <person name="Emerson J.B."/>
            <person name="Anantharaman K."/>
            <person name="Thomas B.C."/>
            <person name="Malmstrom R."/>
            <person name="Stieglmeier M."/>
            <person name="Klingl A."/>
            <person name="Woyke T."/>
            <person name="Ryan C.M."/>
            <person name="Banfield J.F."/>
        </authorList>
    </citation>
    <scope>NUCLEOTIDE SEQUENCE [LARGE SCALE GENOMIC DNA]</scope>
</reference>
<evidence type="ECO:0000313" key="3">
    <source>
        <dbReference type="Proteomes" id="UP000231183"/>
    </source>
</evidence>
<dbReference type="AlphaFoldDB" id="A0A2M6W420"/>
<accession>A0A2M6W420</accession>
<protein>
    <submittedName>
        <fullName evidence="2">Uncharacterized protein</fullName>
    </submittedName>
</protein>
<dbReference type="Proteomes" id="UP000231183">
    <property type="component" value="Unassembled WGS sequence"/>
</dbReference>
<comment type="caution">
    <text evidence="2">The sequence shown here is derived from an EMBL/GenBank/DDBJ whole genome shotgun (WGS) entry which is preliminary data.</text>
</comment>
<dbReference type="EMBL" id="PFBX01000026">
    <property type="protein sequence ID" value="PIT87485.1"/>
    <property type="molecule type" value="Genomic_DNA"/>
</dbReference>
<evidence type="ECO:0000256" key="1">
    <source>
        <dbReference type="SAM" id="Coils"/>
    </source>
</evidence>
<organism evidence="2 3">
    <name type="scientific">Candidatus Magasanikbacteria bacterium CG10_big_fil_rev_8_21_14_0_10_40_10</name>
    <dbReference type="NCBI Taxonomy" id="1974648"/>
    <lineage>
        <taxon>Bacteria</taxon>
        <taxon>Candidatus Magasanikiibacteriota</taxon>
    </lineage>
</organism>
<feature type="coiled-coil region" evidence="1">
    <location>
        <begin position="160"/>
        <end position="187"/>
    </location>
</feature>
<keyword evidence="1" id="KW-0175">Coiled coil</keyword>
<sequence length="243" mass="28716">MSKFTLQLYRHFYDNLPPLLPAELCRQIEKSLLGFEQASSVALEELENEIIKFGYNVWPYWQAYQEFMEQAVIKTGHDYVLAHLSDELKEKYLDLKNYGAVWHDFYLGRPAEIFESEHRVELAMAMVEATQKIKNTVGLEIRGLGREQYLRRVEDYNLLLQKIVLEVEALKKMAEQEKEHLSLAEQIRAKIIDIEHGLCFLGRQLEWHDIKNAREFFVGRRAELNRLKGIHIPKKIDFYGEEE</sequence>
<evidence type="ECO:0000313" key="2">
    <source>
        <dbReference type="EMBL" id="PIT87485.1"/>
    </source>
</evidence>
<proteinExistence type="predicted"/>